<protein>
    <recommendedName>
        <fullName evidence="3">LysR family transcriptional regulator</fullName>
    </recommendedName>
</protein>
<keyword evidence="2" id="KW-1185">Reference proteome</keyword>
<dbReference type="Proteomes" id="UP001364224">
    <property type="component" value="Unassembled WGS sequence"/>
</dbReference>
<proteinExistence type="predicted"/>
<gene>
    <name evidence="1" type="ORF">V1286_001297</name>
</gene>
<evidence type="ECO:0000313" key="2">
    <source>
        <dbReference type="Proteomes" id="UP001364224"/>
    </source>
</evidence>
<accession>A0ABU8B5E8</accession>
<evidence type="ECO:0008006" key="3">
    <source>
        <dbReference type="Google" id="ProtNLM"/>
    </source>
</evidence>
<comment type="caution">
    <text evidence="1">The sequence shown here is derived from an EMBL/GenBank/DDBJ whole genome shotgun (WGS) entry which is preliminary data.</text>
</comment>
<reference evidence="1 2" key="1">
    <citation type="submission" date="2024-02" db="EMBL/GenBank/DDBJ databases">
        <title>Adaptive strategies in a cosmopolitan and abundant soil bacterium.</title>
        <authorList>
            <person name="Carini P."/>
        </authorList>
    </citation>
    <scope>NUCLEOTIDE SEQUENCE [LARGE SCALE GENOMIC DNA]</scope>
    <source>
        <strain evidence="1 2">AZCC 1608</strain>
    </source>
</reference>
<name>A0ABU8B5E8_9BRAD</name>
<organism evidence="1 2">
    <name type="scientific">Bradyrhizobium algeriense</name>
    <dbReference type="NCBI Taxonomy" id="634784"/>
    <lineage>
        <taxon>Bacteria</taxon>
        <taxon>Pseudomonadati</taxon>
        <taxon>Pseudomonadota</taxon>
        <taxon>Alphaproteobacteria</taxon>
        <taxon>Hyphomicrobiales</taxon>
        <taxon>Nitrobacteraceae</taxon>
        <taxon>Bradyrhizobium</taxon>
    </lineage>
</organism>
<evidence type="ECO:0000313" key="1">
    <source>
        <dbReference type="EMBL" id="MEH2553768.1"/>
    </source>
</evidence>
<dbReference type="EMBL" id="JAZHRV010000001">
    <property type="protein sequence ID" value="MEH2553768.1"/>
    <property type="molecule type" value="Genomic_DNA"/>
</dbReference>
<sequence>MQLTTAGLALDQKIWPLVVAREDYVLGALDARLRAALPFVFFKHEARASKHSASKIVF</sequence>
<dbReference type="RefSeq" id="WP_334478313.1">
    <property type="nucleotide sequence ID" value="NZ_JAZHRV010000001.1"/>
</dbReference>